<proteinExistence type="predicted"/>
<keyword evidence="1" id="KW-0472">Membrane</keyword>
<dbReference type="AlphaFoldDB" id="A0AAV7JCQ0"/>
<dbReference type="Pfam" id="PF01221">
    <property type="entry name" value="Dynein_light"/>
    <property type="match status" value="1"/>
</dbReference>
<keyword evidence="3" id="KW-1185">Reference proteome</keyword>
<accession>A0AAV7JCQ0</accession>
<reference evidence="2 3" key="1">
    <citation type="journal article" date="2023" name="BMC Biol.">
        <title>The compact genome of the sponge Oopsacas minuta (Hexactinellida) is lacking key metazoan core genes.</title>
        <authorList>
            <person name="Santini S."/>
            <person name="Schenkelaars Q."/>
            <person name="Jourda C."/>
            <person name="Duchesne M."/>
            <person name="Belahbib H."/>
            <person name="Rocher C."/>
            <person name="Selva M."/>
            <person name="Riesgo A."/>
            <person name="Vervoort M."/>
            <person name="Leys S.P."/>
            <person name="Kodjabachian L."/>
            <person name="Le Bivic A."/>
            <person name="Borchiellini C."/>
            <person name="Claverie J.M."/>
            <person name="Renard E."/>
        </authorList>
    </citation>
    <scope>NUCLEOTIDE SEQUENCE [LARGE SCALE GENOMIC DNA]</scope>
    <source>
        <strain evidence="2">SPO-2</strain>
    </source>
</reference>
<dbReference type="Proteomes" id="UP001165289">
    <property type="component" value="Unassembled WGS sequence"/>
</dbReference>
<dbReference type="GO" id="GO:0007017">
    <property type="term" value="P:microtubule-based process"/>
    <property type="evidence" value="ECO:0007669"/>
    <property type="project" value="InterPro"/>
</dbReference>
<gene>
    <name evidence="2" type="ORF">LOD99_12592</name>
</gene>
<comment type="caution">
    <text evidence="2">The sequence shown here is derived from an EMBL/GenBank/DDBJ whole genome shotgun (WGS) entry which is preliminary data.</text>
</comment>
<dbReference type="InterPro" id="IPR037177">
    <property type="entry name" value="DLC_sf"/>
</dbReference>
<dbReference type="SUPFAM" id="SSF54648">
    <property type="entry name" value="DLC"/>
    <property type="match status" value="1"/>
</dbReference>
<feature type="transmembrane region" description="Helical" evidence="1">
    <location>
        <begin position="96"/>
        <end position="117"/>
    </location>
</feature>
<evidence type="ECO:0000256" key="1">
    <source>
        <dbReference type="SAM" id="Phobius"/>
    </source>
</evidence>
<keyword evidence="1" id="KW-1133">Transmembrane helix</keyword>
<name>A0AAV7JCQ0_9METZ</name>
<feature type="transmembrane region" description="Helical" evidence="1">
    <location>
        <begin position="64"/>
        <end position="84"/>
    </location>
</feature>
<dbReference type="GO" id="GO:0030286">
    <property type="term" value="C:dynein complex"/>
    <property type="evidence" value="ECO:0007669"/>
    <property type="project" value="InterPro"/>
</dbReference>
<protein>
    <submittedName>
        <fullName evidence="2">Dynein light chain 4, axonemal</fullName>
    </submittedName>
</protein>
<keyword evidence="1" id="KW-0812">Transmembrane</keyword>
<dbReference type="EMBL" id="JAKMXF010000354">
    <property type="protein sequence ID" value="KAI6646471.1"/>
    <property type="molecule type" value="Genomic_DNA"/>
</dbReference>
<evidence type="ECO:0000313" key="3">
    <source>
        <dbReference type="Proteomes" id="UP001165289"/>
    </source>
</evidence>
<dbReference type="Gene3D" id="3.30.740.10">
    <property type="entry name" value="Protein Inhibitor Of Neuronal Nitric Oxide Synthase"/>
    <property type="match status" value="1"/>
</dbReference>
<evidence type="ECO:0000313" key="2">
    <source>
        <dbReference type="EMBL" id="KAI6646471.1"/>
    </source>
</evidence>
<sequence length="123" mass="14290">MQQDAIDVCVCACEKFPDNKESASKDVKEQMDARYGRGWSVVIGEGISFEISYTIQNIPYRSRLYLFFGDVGVYILSLFMFMYTPKFHTIIPFNKLMLIMVICYTYCHYCALNWSILGFVPET</sequence>
<dbReference type="InterPro" id="IPR001372">
    <property type="entry name" value="Dynein_light_chain_typ-1/2"/>
</dbReference>
<organism evidence="2 3">
    <name type="scientific">Oopsacas minuta</name>
    <dbReference type="NCBI Taxonomy" id="111878"/>
    <lineage>
        <taxon>Eukaryota</taxon>
        <taxon>Metazoa</taxon>
        <taxon>Porifera</taxon>
        <taxon>Hexactinellida</taxon>
        <taxon>Hexasterophora</taxon>
        <taxon>Lyssacinosida</taxon>
        <taxon>Leucopsacidae</taxon>
        <taxon>Oopsacas</taxon>
    </lineage>
</organism>
<dbReference type="SMART" id="SM01375">
    <property type="entry name" value="Dynein_light"/>
    <property type="match status" value="1"/>
</dbReference>